<protein>
    <recommendedName>
        <fullName evidence="3">Endolytic peptidoglycan transglycosylase RlpA</fullName>
        <ecNumber evidence="3">4.2.2.-</ecNumber>
    </recommendedName>
</protein>
<dbReference type="InterPro" id="IPR036908">
    <property type="entry name" value="RlpA-like_sf"/>
</dbReference>
<feature type="signal peptide" evidence="5">
    <location>
        <begin position="1"/>
        <end position="24"/>
    </location>
</feature>
<dbReference type="GO" id="GO:0000270">
    <property type="term" value="P:peptidoglycan metabolic process"/>
    <property type="evidence" value="ECO:0007669"/>
    <property type="project" value="UniProtKB-UniRule"/>
</dbReference>
<organism evidence="7 8">
    <name type="scientific">Salinarimonas soli</name>
    <dbReference type="NCBI Taxonomy" id="1638099"/>
    <lineage>
        <taxon>Bacteria</taxon>
        <taxon>Pseudomonadati</taxon>
        <taxon>Pseudomonadota</taxon>
        <taxon>Alphaproteobacteria</taxon>
        <taxon>Hyphomicrobiales</taxon>
        <taxon>Salinarimonadaceae</taxon>
        <taxon>Salinarimonas</taxon>
    </lineage>
</organism>
<feature type="domain" description="RlpA-like protein double-psi beta-barrel" evidence="6">
    <location>
        <begin position="50"/>
        <end position="135"/>
    </location>
</feature>
<dbReference type="GO" id="GO:0071555">
    <property type="term" value="P:cell wall organization"/>
    <property type="evidence" value="ECO:0007669"/>
    <property type="project" value="UniProtKB-KW"/>
</dbReference>
<dbReference type="InterPro" id="IPR009009">
    <property type="entry name" value="RlpA-like_DPBB"/>
</dbReference>
<dbReference type="NCBIfam" id="TIGR00413">
    <property type="entry name" value="rlpA"/>
    <property type="match status" value="1"/>
</dbReference>
<dbReference type="Proteomes" id="UP000323142">
    <property type="component" value="Unassembled WGS sequence"/>
</dbReference>
<comment type="function">
    <text evidence="3">Lytic transglycosylase with a strong preference for naked glycan strands that lack stem peptides.</text>
</comment>
<keyword evidence="3" id="KW-0472">Membrane</keyword>
<evidence type="ECO:0000259" key="6">
    <source>
        <dbReference type="Pfam" id="PF03330"/>
    </source>
</evidence>
<evidence type="ECO:0000313" key="7">
    <source>
        <dbReference type="EMBL" id="KAA2238194.1"/>
    </source>
</evidence>
<dbReference type="Gene3D" id="2.40.40.10">
    <property type="entry name" value="RlpA-like domain"/>
    <property type="match status" value="1"/>
</dbReference>
<dbReference type="PANTHER" id="PTHR34183">
    <property type="entry name" value="ENDOLYTIC PEPTIDOGLYCAN TRANSGLYCOSYLASE RLPA"/>
    <property type="match status" value="1"/>
</dbReference>
<name>A0A5B2VH24_9HYPH</name>
<gene>
    <name evidence="3" type="primary">rlpA</name>
    <name evidence="7" type="ORF">F0L46_05970</name>
</gene>
<comment type="caution">
    <text evidence="7">The sequence shown here is derived from an EMBL/GenBank/DDBJ whole genome shotgun (WGS) entry which is preliminary data.</text>
</comment>
<evidence type="ECO:0000256" key="2">
    <source>
        <dbReference type="ARBA" id="ARBA00023316"/>
    </source>
</evidence>
<dbReference type="AlphaFoldDB" id="A0A5B2VH24"/>
<dbReference type="PANTHER" id="PTHR34183:SF8">
    <property type="entry name" value="ENDOLYTIC PEPTIDOGLYCAN TRANSGLYCOSYLASE RLPA-RELATED"/>
    <property type="match status" value="1"/>
</dbReference>
<reference evidence="7 8" key="1">
    <citation type="submission" date="2019-09" db="EMBL/GenBank/DDBJ databases">
        <title>Salinarimonas rosea gen. nov., sp. nov., a new member of the a-2 subgroup of the Proteobacteria.</title>
        <authorList>
            <person name="Liu J."/>
        </authorList>
    </citation>
    <scope>NUCLEOTIDE SEQUENCE [LARGE SCALE GENOMIC DNA]</scope>
    <source>
        <strain evidence="7 8">BN140002</strain>
    </source>
</reference>
<keyword evidence="8" id="KW-1185">Reference proteome</keyword>
<dbReference type="CDD" id="cd22268">
    <property type="entry name" value="DPBB_RlpA-like"/>
    <property type="match status" value="1"/>
</dbReference>
<dbReference type="OrthoDB" id="9779128at2"/>
<evidence type="ECO:0000256" key="5">
    <source>
        <dbReference type="SAM" id="SignalP"/>
    </source>
</evidence>
<proteinExistence type="inferred from homology"/>
<keyword evidence="3" id="KW-1003">Cell membrane</keyword>
<keyword evidence="1 3" id="KW-0456">Lyase</keyword>
<keyword evidence="2 3" id="KW-0961">Cell wall biogenesis/degradation</keyword>
<dbReference type="GO" id="GO:0008932">
    <property type="term" value="F:lytic endotransglycosylase activity"/>
    <property type="evidence" value="ECO:0007669"/>
    <property type="project" value="UniProtKB-UniRule"/>
</dbReference>
<evidence type="ECO:0000256" key="1">
    <source>
        <dbReference type="ARBA" id="ARBA00023239"/>
    </source>
</evidence>
<sequence length="140" mass="14597">MKAIVRLTCLVPALMLGACVQQGAGLDVGATGSLGATDKAGVLAGGTMMQRGMASYYRHGRRTANGEAFNPGGMTAAHRTLPFGTRVKVVHEDTGRAVVVRINDRGPFSHGRVIDLAHGPAQSLGLTRSGVGRVALYRLD</sequence>
<dbReference type="InterPro" id="IPR034718">
    <property type="entry name" value="RlpA"/>
</dbReference>
<evidence type="ECO:0000313" key="8">
    <source>
        <dbReference type="Proteomes" id="UP000323142"/>
    </source>
</evidence>
<evidence type="ECO:0000256" key="4">
    <source>
        <dbReference type="RuleBase" id="RU003495"/>
    </source>
</evidence>
<keyword evidence="3" id="KW-0449">Lipoprotein</keyword>
<evidence type="ECO:0000256" key="3">
    <source>
        <dbReference type="HAMAP-Rule" id="MF_02071"/>
    </source>
</evidence>
<dbReference type="EC" id="4.2.2.-" evidence="3"/>
<reference evidence="7 8" key="2">
    <citation type="submission" date="2019-09" db="EMBL/GenBank/DDBJ databases">
        <authorList>
            <person name="Jin C."/>
        </authorList>
    </citation>
    <scope>NUCLEOTIDE SEQUENCE [LARGE SCALE GENOMIC DNA]</scope>
    <source>
        <strain evidence="7 8">BN140002</strain>
    </source>
</reference>
<dbReference type="PROSITE" id="PS51257">
    <property type="entry name" value="PROKAR_LIPOPROTEIN"/>
    <property type="match status" value="1"/>
</dbReference>
<dbReference type="InterPro" id="IPR012997">
    <property type="entry name" value="RplA"/>
</dbReference>
<dbReference type="HAMAP" id="MF_02071">
    <property type="entry name" value="RlpA"/>
    <property type="match status" value="1"/>
</dbReference>
<dbReference type="GO" id="GO:0005886">
    <property type="term" value="C:plasma membrane"/>
    <property type="evidence" value="ECO:0007669"/>
    <property type="project" value="UniProtKB-SubCell"/>
</dbReference>
<comment type="similarity">
    <text evidence="3 4">Belongs to the RlpA family.</text>
</comment>
<dbReference type="SUPFAM" id="SSF50685">
    <property type="entry name" value="Barwin-like endoglucanases"/>
    <property type="match status" value="1"/>
</dbReference>
<dbReference type="Pfam" id="PF03330">
    <property type="entry name" value="DPBB_1"/>
    <property type="match status" value="1"/>
</dbReference>
<dbReference type="RefSeq" id="WP_149816142.1">
    <property type="nucleotide sequence ID" value="NZ_VUOA01000014.1"/>
</dbReference>
<keyword evidence="5" id="KW-0732">Signal</keyword>
<dbReference type="EMBL" id="VUOA01000014">
    <property type="protein sequence ID" value="KAA2238194.1"/>
    <property type="molecule type" value="Genomic_DNA"/>
</dbReference>
<feature type="chain" id="PRO_5023241692" description="Endolytic peptidoglycan transglycosylase RlpA" evidence="5">
    <location>
        <begin position="25"/>
        <end position="140"/>
    </location>
</feature>
<accession>A0A5B2VH24</accession>
<keyword evidence="3" id="KW-0564">Palmitate</keyword>
<comment type="subcellular location">
    <subcellularLocation>
        <location evidence="3">Cell membrane</location>
        <topology evidence="3">Lipid-anchor</topology>
    </subcellularLocation>
</comment>